<reference evidence="1 2" key="1">
    <citation type="journal article" date="2016" name="Nat. Commun.">
        <title>Ectomycorrhizal ecology is imprinted in the genome of the dominant symbiotic fungus Cenococcum geophilum.</title>
        <authorList>
            <consortium name="DOE Joint Genome Institute"/>
            <person name="Peter M."/>
            <person name="Kohler A."/>
            <person name="Ohm R.A."/>
            <person name="Kuo A."/>
            <person name="Krutzmann J."/>
            <person name="Morin E."/>
            <person name="Arend M."/>
            <person name="Barry K.W."/>
            <person name="Binder M."/>
            <person name="Choi C."/>
            <person name="Clum A."/>
            <person name="Copeland A."/>
            <person name="Grisel N."/>
            <person name="Haridas S."/>
            <person name="Kipfer T."/>
            <person name="LaButti K."/>
            <person name="Lindquist E."/>
            <person name="Lipzen A."/>
            <person name="Maire R."/>
            <person name="Meier B."/>
            <person name="Mihaltcheva S."/>
            <person name="Molinier V."/>
            <person name="Murat C."/>
            <person name="Poggeler S."/>
            <person name="Quandt C.A."/>
            <person name="Sperisen C."/>
            <person name="Tritt A."/>
            <person name="Tisserant E."/>
            <person name="Crous P.W."/>
            <person name="Henrissat B."/>
            <person name="Nehls U."/>
            <person name="Egli S."/>
            <person name="Spatafora J.W."/>
            <person name="Grigoriev I.V."/>
            <person name="Martin F.M."/>
        </authorList>
    </citation>
    <scope>NUCLEOTIDE SEQUENCE [LARGE SCALE GENOMIC DNA]</scope>
    <source>
        <strain evidence="1 2">CBS 207.34</strain>
    </source>
</reference>
<gene>
    <name evidence="1" type="ORF">AOQ84DRAFT_352919</name>
</gene>
<dbReference type="OrthoDB" id="3941538at2759"/>
<evidence type="ECO:0000313" key="1">
    <source>
        <dbReference type="EMBL" id="OCL11682.1"/>
    </source>
</evidence>
<evidence type="ECO:0000313" key="2">
    <source>
        <dbReference type="Proteomes" id="UP000250140"/>
    </source>
</evidence>
<protein>
    <submittedName>
        <fullName evidence="1">Uncharacterized protein</fullName>
    </submittedName>
</protein>
<dbReference type="EMBL" id="KV749009">
    <property type="protein sequence ID" value="OCL11682.1"/>
    <property type="molecule type" value="Genomic_DNA"/>
</dbReference>
<dbReference type="InterPro" id="IPR011032">
    <property type="entry name" value="GroES-like_sf"/>
</dbReference>
<accession>A0A8E2F6X0</accession>
<keyword evidence="2" id="KW-1185">Reference proteome</keyword>
<dbReference type="Gene3D" id="3.90.180.10">
    <property type="entry name" value="Medium-chain alcohol dehydrogenases, catalytic domain"/>
    <property type="match status" value="1"/>
</dbReference>
<proteinExistence type="predicted"/>
<organism evidence="1 2">
    <name type="scientific">Glonium stellatum</name>
    <dbReference type="NCBI Taxonomy" id="574774"/>
    <lineage>
        <taxon>Eukaryota</taxon>
        <taxon>Fungi</taxon>
        <taxon>Dikarya</taxon>
        <taxon>Ascomycota</taxon>
        <taxon>Pezizomycotina</taxon>
        <taxon>Dothideomycetes</taxon>
        <taxon>Pleosporomycetidae</taxon>
        <taxon>Gloniales</taxon>
        <taxon>Gloniaceae</taxon>
        <taxon>Glonium</taxon>
    </lineage>
</organism>
<sequence length="61" mass="6726">MKAAQFYGPHDVRIVDVPKPEAKPDQALISIEWCGICGSDLHEYLIGPGLSLQPVPYYNPS</sequence>
<dbReference type="SUPFAM" id="SSF50129">
    <property type="entry name" value="GroES-like"/>
    <property type="match status" value="1"/>
</dbReference>
<dbReference type="AlphaFoldDB" id="A0A8E2F6X0"/>
<dbReference type="Proteomes" id="UP000250140">
    <property type="component" value="Unassembled WGS sequence"/>
</dbReference>
<name>A0A8E2F6X0_9PEZI</name>